<dbReference type="AlphaFoldDB" id="A0A433SWC1"/>
<organism evidence="2 3">
    <name type="scientific">Elysia chlorotica</name>
    <name type="common">Eastern emerald elysia</name>
    <name type="synonym">Sea slug</name>
    <dbReference type="NCBI Taxonomy" id="188477"/>
    <lineage>
        <taxon>Eukaryota</taxon>
        <taxon>Metazoa</taxon>
        <taxon>Spiralia</taxon>
        <taxon>Lophotrochozoa</taxon>
        <taxon>Mollusca</taxon>
        <taxon>Gastropoda</taxon>
        <taxon>Heterobranchia</taxon>
        <taxon>Euthyneura</taxon>
        <taxon>Panpulmonata</taxon>
        <taxon>Sacoglossa</taxon>
        <taxon>Placobranchoidea</taxon>
        <taxon>Plakobranchidae</taxon>
        <taxon>Elysia</taxon>
    </lineage>
</organism>
<accession>A0A433SWC1</accession>
<feature type="compositionally biased region" description="Basic and acidic residues" evidence="1">
    <location>
        <begin position="1"/>
        <end position="13"/>
    </location>
</feature>
<proteinExistence type="predicted"/>
<feature type="compositionally biased region" description="Gly residues" evidence="1">
    <location>
        <begin position="177"/>
        <end position="189"/>
    </location>
</feature>
<gene>
    <name evidence="2" type="ORF">EGW08_018683</name>
</gene>
<dbReference type="OrthoDB" id="6160783at2759"/>
<feature type="compositionally biased region" description="Basic and acidic residues" evidence="1">
    <location>
        <begin position="676"/>
        <end position="692"/>
    </location>
</feature>
<feature type="compositionally biased region" description="Basic and acidic residues" evidence="1">
    <location>
        <begin position="284"/>
        <end position="297"/>
    </location>
</feature>
<protein>
    <submittedName>
        <fullName evidence="2">Uncharacterized protein</fullName>
    </submittedName>
</protein>
<feature type="region of interest" description="Disordered" evidence="1">
    <location>
        <begin position="1"/>
        <end position="400"/>
    </location>
</feature>
<evidence type="ECO:0000256" key="1">
    <source>
        <dbReference type="SAM" id="MobiDB-lite"/>
    </source>
</evidence>
<feature type="region of interest" description="Disordered" evidence="1">
    <location>
        <begin position="472"/>
        <end position="499"/>
    </location>
</feature>
<keyword evidence="3" id="KW-1185">Reference proteome</keyword>
<feature type="region of interest" description="Disordered" evidence="1">
    <location>
        <begin position="525"/>
        <end position="604"/>
    </location>
</feature>
<feature type="compositionally biased region" description="Low complexity" evidence="1">
    <location>
        <begin position="535"/>
        <end position="567"/>
    </location>
</feature>
<feature type="compositionally biased region" description="Acidic residues" evidence="1">
    <location>
        <begin position="360"/>
        <end position="374"/>
    </location>
</feature>
<feature type="compositionally biased region" description="Basic and acidic residues" evidence="1">
    <location>
        <begin position="313"/>
        <end position="333"/>
    </location>
</feature>
<evidence type="ECO:0000313" key="3">
    <source>
        <dbReference type="Proteomes" id="UP000271974"/>
    </source>
</evidence>
<dbReference type="EMBL" id="RQTK01000924">
    <property type="protein sequence ID" value="RUS73555.1"/>
    <property type="molecule type" value="Genomic_DNA"/>
</dbReference>
<feature type="compositionally biased region" description="Basic and acidic residues" evidence="1">
    <location>
        <begin position="585"/>
        <end position="604"/>
    </location>
</feature>
<reference evidence="2 3" key="1">
    <citation type="submission" date="2019-01" db="EMBL/GenBank/DDBJ databases">
        <title>A draft genome assembly of the solar-powered sea slug Elysia chlorotica.</title>
        <authorList>
            <person name="Cai H."/>
            <person name="Li Q."/>
            <person name="Fang X."/>
            <person name="Li J."/>
            <person name="Curtis N.E."/>
            <person name="Altenburger A."/>
            <person name="Shibata T."/>
            <person name="Feng M."/>
            <person name="Maeda T."/>
            <person name="Schwartz J.A."/>
            <person name="Shigenobu S."/>
            <person name="Lundholm N."/>
            <person name="Nishiyama T."/>
            <person name="Yang H."/>
            <person name="Hasebe M."/>
            <person name="Li S."/>
            <person name="Pierce S.K."/>
            <person name="Wang J."/>
        </authorList>
    </citation>
    <scope>NUCLEOTIDE SEQUENCE [LARGE SCALE GENOMIC DNA]</scope>
    <source>
        <strain evidence="2">EC2010</strain>
        <tissue evidence="2">Whole organism of an adult</tissue>
    </source>
</reference>
<feature type="compositionally biased region" description="Acidic residues" evidence="1">
    <location>
        <begin position="707"/>
        <end position="717"/>
    </location>
</feature>
<sequence>MSDVRDGQPELRVADVGQEGSAVDQLTPGTISDQKVFVETPNEHKAKTPPPAPAPMSTNDLEDVSVTHQTPDEHKPKTPPPAAPMSTNDLEDVSGRGAVDRRGSYASDDGGDDDVEESRGSEDSLAAEGISMEKQDVETREKQAGLADTDADSDIVGGAKGNTQAGEVRGRGRGYSVVGGAGSGGGASGGERRVSSNSGLSDGKFQDIEEVSDRSVVPEKANAGGVAGKDSSDGSGGQDLEGPDDDDANQGLPFVAPITLEVGQVLFAPAPPPASTAMPALKSRSRDDEQEEKEKQGAAEAVKPTDVVEDDNGEKFFDAVQDEGRMSDEEGRARSRTGTSQFADNTGDADDEHVSSVSEGENEEEEEEEEEGEENSQGGRGGGYGYRHRHGNTEDNDYDHDLAEDETFPLRTYGAGIFRQDVTTVTTDPFLDRLAERRHRLSSGDVLSTSSAGMDDGASSVVSDVYSPRFQQHQRQHPHHYPDNNNNNNNMHSEAEERAAQSYNRFKASMPKFSSKAYSFGKKILPHHQLNPTPGSGTAANSAAHTASSSPHLDHSSSSSLLVSKSHSANKDAGDNGSYYSNANGEHEAERPPEGREVRGTTYDTDLKVDRSEGYFLDNYADVCTWRLPVRETPRLDIERALDLSLDDVLLCDTLTDTLDGRLDDRFGDKSGDMFGDKSSEKFDDTLEKIDPDETASEAKLQGQDLDKEEIWEEGEEMERTMEGAGRTISFTRATGKQTRRPRTRKTRP</sequence>
<dbReference type="Proteomes" id="UP000271974">
    <property type="component" value="Unassembled WGS sequence"/>
</dbReference>
<evidence type="ECO:0000313" key="2">
    <source>
        <dbReference type="EMBL" id="RUS73555.1"/>
    </source>
</evidence>
<comment type="caution">
    <text evidence="2">The sequence shown here is derived from an EMBL/GenBank/DDBJ whole genome shotgun (WGS) entry which is preliminary data.</text>
</comment>
<name>A0A433SWC1_ELYCH</name>
<feature type="compositionally biased region" description="Basic and acidic residues" evidence="1">
    <location>
        <begin position="204"/>
        <end position="217"/>
    </location>
</feature>
<feature type="compositionally biased region" description="Basic residues" evidence="1">
    <location>
        <begin position="738"/>
        <end position="749"/>
    </location>
</feature>
<feature type="region of interest" description="Disordered" evidence="1">
    <location>
        <begin position="676"/>
        <end position="749"/>
    </location>
</feature>
<feature type="compositionally biased region" description="Basic and acidic residues" evidence="1">
    <location>
        <begin position="131"/>
        <end position="143"/>
    </location>
</feature>